<keyword evidence="3 5" id="KW-0808">Transferase</keyword>
<name>A0A1I7J4N2_9BACL</name>
<dbReference type="InterPro" id="IPR013123">
    <property type="entry name" value="SpoU_subst-bd"/>
</dbReference>
<evidence type="ECO:0000313" key="6">
    <source>
        <dbReference type="Proteomes" id="UP000183508"/>
    </source>
</evidence>
<dbReference type="Gene3D" id="3.30.1330.30">
    <property type="match status" value="1"/>
</dbReference>
<dbReference type="InterPro" id="IPR029064">
    <property type="entry name" value="Ribosomal_eL30-like_sf"/>
</dbReference>
<dbReference type="STRING" id="392015.SAMN05421543_108120"/>
<evidence type="ECO:0000256" key="1">
    <source>
        <dbReference type="ARBA" id="ARBA00007228"/>
    </source>
</evidence>
<evidence type="ECO:0000256" key="2">
    <source>
        <dbReference type="ARBA" id="ARBA00022603"/>
    </source>
</evidence>
<dbReference type="Gene3D" id="3.40.1280.10">
    <property type="match status" value="1"/>
</dbReference>
<keyword evidence="2 5" id="KW-0489">Methyltransferase</keyword>
<dbReference type="RefSeq" id="WP_074951894.1">
    <property type="nucleotide sequence ID" value="NZ_FPBV01000008.1"/>
</dbReference>
<protein>
    <submittedName>
        <fullName evidence="5">RNA methyltransferase, TrmH family</fullName>
    </submittedName>
</protein>
<dbReference type="PANTHER" id="PTHR43191">
    <property type="entry name" value="RRNA METHYLTRANSFERASE 3"/>
    <property type="match status" value="1"/>
</dbReference>
<dbReference type="Pfam" id="PF00588">
    <property type="entry name" value="SpoU_methylase"/>
    <property type="match status" value="1"/>
</dbReference>
<sequence length="273" mass="28684">MYLESVRNPKVQLWSSLKTKKGRREHGLFLIEGKRLVAEALQAPLRLQALLWDVGTDELPADWLSLAEARGIPVFHLSPQAFAAVADTVTPQGVMAVAEIPQLASTPQAGALFLLLDGLQDPGNVGTLLRTAQAFGAAEVCCGTGTVDPFAPKVVRASMGGLFRVSVCAAESSAYIRQWRARFPDGQVVVASPQAETPCHAINLLGPSLILIGSEADGVSKDAAAFATVSVRIPMPGRAESLNAAVAGAVLLYEAARQREGAGPGGEDHGAQW</sequence>
<dbReference type="SMART" id="SM00967">
    <property type="entry name" value="SpoU_sub_bind"/>
    <property type="match status" value="1"/>
</dbReference>
<dbReference type="SUPFAM" id="SSF75217">
    <property type="entry name" value="alpha/beta knot"/>
    <property type="match status" value="1"/>
</dbReference>
<dbReference type="GO" id="GO:0005737">
    <property type="term" value="C:cytoplasm"/>
    <property type="evidence" value="ECO:0007669"/>
    <property type="project" value="UniProtKB-ARBA"/>
</dbReference>
<comment type="similarity">
    <text evidence="1">Belongs to the class IV-like SAM-binding methyltransferase superfamily. RNA methyltransferase TrmH family.</text>
</comment>
<dbReference type="InterPro" id="IPR001537">
    <property type="entry name" value="SpoU_MeTrfase"/>
</dbReference>
<evidence type="ECO:0000313" key="5">
    <source>
        <dbReference type="EMBL" id="SFU80091.1"/>
    </source>
</evidence>
<dbReference type="OrthoDB" id="9794400at2"/>
<dbReference type="SUPFAM" id="SSF55315">
    <property type="entry name" value="L30e-like"/>
    <property type="match status" value="1"/>
</dbReference>
<dbReference type="GO" id="GO:0006396">
    <property type="term" value="P:RNA processing"/>
    <property type="evidence" value="ECO:0007669"/>
    <property type="project" value="InterPro"/>
</dbReference>
<dbReference type="EMBL" id="FPBV01000008">
    <property type="protein sequence ID" value="SFU80091.1"/>
    <property type="molecule type" value="Genomic_DNA"/>
</dbReference>
<feature type="domain" description="RNA 2-O ribose methyltransferase substrate binding" evidence="4">
    <location>
        <begin position="30"/>
        <end position="104"/>
    </location>
</feature>
<dbReference type="InterPro" id="IPR029028">
    <property type="entry name" value="Alpha/beta_knot_MTases"/>
</dbReference>
<dbReference type="GO" id="GO:0003723">
    <property type="term" value="F:RNA binding"/>
    <property type="evidence" value="ECO:0007669"/>
    <property type="project" value="InterPro"/>
</dbReference>
<dbReference type="AlphaFoldDB" id="A0A1I7J4N2"/>
<dbReference type="Proteomes" id="UP000183508">
    <property type="component" value="Unassembled WGS sequence"/>
</dbReference>
<keyword evidence="6" id="KW-1185">Reference proteome</keyword>
<evidence type="ECO:0000259" key="4">
    <source>
        <dbReference type="SMART" id="SM00967"/>
    </source>
</evidence>
<gene>
    <name evidence="5" type="ORF">SAMN05421543_108120</name>
</gene>
<dbReference type="CDD" id="cd18095">
    <property type="entry name" value="SpoU-like_rRNA-MTase"/>
    <property type="match status" value="1"/>
</dbReference>
<reference evidence="6" key="1">
    <citation type="submission" date="2016-10" db="EMBL/GenBank/DDBJ databases">
        <authorList>
            <person name="Varghese N."/>
        </authorList>
    </citation>
    <scope>NUCLEOTIDE SEQUENCE [LARGE SCALE GENOMIC DNA]</scope>
    <source>
        <strain evidence="6">DSM 17980</strain>
    </source>
</reference>
<evidence type="ECO:0000256" key="3">
    <source>
        <dbReference type="ARBA" id="ARBA00022679"/>
    </source>
</evidence>
<organism evidence="5 6">
    <name type="scientific">Alicyclobacillus macrosporangiidus</name>
    <dbReference type="NCBI Taxonomy" id="392015"/>
    <lineage>
        <taxon>Bacteria</taxon>
        <taxon>Bacillati</taxon>
        <taxon>Bacillota</taxon>
        <taxon>Bacilli</taxon>
        <taxon>Bacillales</taxon>
        <taxon>Alicyclobacillaceae</taxon>
        <taxon>Alicyclobacillus</taxon>
    </lineage>
</organism>
<dbReference type="GO" id="GO:0032259">
    <property type="term" value="P:methylation"/>
    <property type="evidence" value="ECO:0007669"/>
    <property type="project" value="UniProtKB-KW"/>
</dbReference>
<dbReference type="GO" id="GO:0008173">
    <property type="term" value="F:RNA methyltransferase activity"/>
    <property type="evidence" value="ECO:0007669"/>
    <property type="project" value="InterPro"/>
</dbReference>
<dbReference type="InterPro" id="IPR029026">
    <property type="entry name" value="tRNA_m1G_MTases_N"/>
</dbReference>
<accession>A0A1I7J4N2</accession>
<dbReference type="PANTHER" id="PTHR43191:SF2">
    <property type="entry name" value="RRNA METHYLTRANSFERASE 3, MITOCHONDRIAL"/>
    <property type="match status" value="1"/>
</dbReference>
<dbReference type="InterPro" id="IPR053888">
    <property type="entry name" value="MRM3-like_sub_bind"/>
</dbReference>
<proteinExistence type="inferred from homology"/>
<dbReference type="Pfam" id="PF22435">
    <property type="entry name" value="MRM3-like_sub_bind"/>
    <property type="match status" value="1"/>
</dbReference>
<dbReference type="InterPro" id="IPR051259">
    <property type="entry name" value="rRNA_Methyltransferase"/>
</dbReference>